<sequence>MVRCAAPASARRQHAVAVAADASTAKHVGAGCSGQLQPWSSYRARSAVLAVPRRGAMPSVAFSSDNVGLLETLVVASS</sequence>
<gene>
    <name evidence="1" type="primary">OJ1479_B12.10</name>
</gene>
<accession>Q6ZFU5</accession>
<reference evidence="2" key="2">
    <citation type="journal article" date="2008" name="Nucleic Acids Res.">
        <title>The rice annotation project database (RAP-DB): 2008 update.</title>
        <authorList>
            <consortium name="The rice annotation project (RAP)"/>
        </authorList>
    </citation>
    <scope>GENOME REANNOTATION</scope>
    <source>
        <strain evidence="2">cv. Nipponbare</strain>
    </source>
</reference>
<dbReference type="Proteomes" id="UP000000763">
    <property type="component" value="Chromosome 2"/>
</dbReference>
<organism evidence="1 2">
    <name type="scientific">Oryza sativa subsp. japonica</name>
    <name type="common">Rice</name>
    <dbReference type="NCBI Taxonomy" id="39947"/>
    <lineage>
        <taxon>Eukaryota</taxon>
        <taxon>Viridiplantae</taxon>
        <taxon>Streptophyta</taxon>
        <taxon>Embryophyta</taxon>
        <taxon>Tracheophyta</taxon>
        <taxon>Spermatophyta</taxon>
        <taxon>Magnoliopsida</taxon>
        <taxon>Liliopsida</taxon>
        <taxon>Poales</taxon>
        <taxon>Poaceae</taxon>
        <taxon>BOP clade</taxon>
        <taxon>Oryzoideae</taxon>
        <taxon>Oryzeae</taxon>
        <taxon>Oryzinae</taxon>
        <taxon>Oryza</taxon>
        <taxon>Oryza sativa</taxon>
    </lineage>
</organism>
<evidence type="ECO:0000313" key="2">
    <source>
        <dbReference type="Proteomes" id="UP000000763"/>
    </source>
</evidence>
<protein>
    <submittedName>
        <fullName evidence="1">Uncharacterized protein</fullName>
    </submittedName>
</protein>
<evidence type="ECO:0000313" key="1">
    <source>
        <dbReference type="EMBL" id="BAD07787.1"/>
    </source>
</evidence>
<name>Q6ZFU5_ORYSJ</name>
<dbReference type="AlphaFoldDB" id="Q6ZFU5"/>
<dbReference type="EMBL" id="AP004165">
    <property type="protein sequence ID" value="BAD07787.1"/>
    <property type="molecule type" value="Genomic_DNA"/>
</dbReference>
<reference evidence="2" key="1">
    <citation type="journal article" date="2005" name="Nature">
        <title>The map-based sequence of the rice genome.</title>
        <authorList>
            <consortium name="International rice genome sequencing project (IRGSP)"/>
            <person name="Matsumoto T."/>
            <person name="Wu J."/>
            <person name="Kanamori H."/>
            <person name="Katayose Y."/>
            <person name="Fujisawa M."/>
            <person name="Namiki N."/>
            <person name="Mizuno H."/>
            <person name="Yamamoto K."/>
            <person name="Antonio B.A."/>
            <person name="Baba T."/>
            <person name="Sakata K."/>
            <person name="Nagamura Y."/>
            <person name="Aoki H."/>
            <person name="Arikawa K."/>
            <person name="Arita K."/>
            <person name="Bito T."/>
            <person name="Chiden Y."/>
            <person name="Fujitsuka N."/>
            <person name="Fukunaka R."/>
            <person name="Hamada M."/>
            <person name="Harada C."/>
            <person name="Hayashi A."/>
            <person name="Hijishita S."/>
            <person name="Honda M."/>
            <person name="Hosokawa S."/>
            <person name="Ichikawa Y."/>
            <person name="Idonuma A."/>
            <person name="Iijima M."/>
            <person name="Ikeda M."/>
            <person name="Ikeno M."/>
            <person name="Ito K."/>
            <person name="Ito S."/>
            <person name="Ito T."/>
            <person name="Ito Y."/>
            <person name="Ito Y."/>
            <person name="Iwabuchi A."/>
            <person name="Kamiya K."/>
            <person name="Karasawa W."/>
            <person name="Kurita K."/>
            <person name="Katagiri S."/>
            <person name="Kikuta A."/>
            <person name="Kobayashi H."/>
            <person name="Kobayashi N."/>
            <person name="Machita K."/>
            <person name="Maehara T."/>
            <person name="Masukawa M."/>
            <person name="Mizubayashi T."/>
            <person name="Mukai Y."/>
            <person name="Nagasaki H."/>
            <person name="Nagata Y."/>
            <person name="Naito S."/>
            <person name="Nakashima M."/>
            <person name="Nakama Y."/>
            <person name="Nakamichi Y."/>
            <person name="Nakamura M."/>
            <person name="Meguro A."/>
            <person name="Negishi M."/>
            <person name="Ohta I."/>
            <person name="Ohta T."/>
            <person name="Okamoto M."/>
            <person name="Ono N."/>
            <person name="Saji S."/>
            <person name="Sakaguchi M."/>
            <person name="Sakai K."/>
            <person name="Shibata M."/>
            <person name="Shimokawa T."/>
            <person name="Song J."/>
            <person name="Takazaki Y."/>
            <person name="Terasawa K."/>
            <person name="Tsugane M."/>
            <person name="Tsuji K."/>
            <person name="Ueda S."/>
            <person name="Waki K."/>
            <person name="Yamagata H."/>
            <person name="Yamamoto M."/>
            <person name="Yamamoto S."/>
            <person name="Yamane H."/>
            <person name="Yoshiki S."/>
            <person name="Yoshihara R."/>
            <person name="Yukawa K."/>
            <person name="Zhong H."/>
            <person name="Yano M."/>
            <person name="Yuan Q."/>
            <person name="Ouyang S."/>
            <person name="Liu J."/>
            <person name="Jones K.M."/>
            <person name="Gansberger K."/>
            <person name="Moffat K."/>
            <person name="Hill J."/>
            <person name="Bera J."/>
            <person name="Fadrosh D."/>
            <person name="Jin S."/>
            <person name="Johri S."/>
            <person name="Kim M."/>
            <person name="Overton L."/>
            <person name="Reardon M."/>
            <person name="Tsitrin T."/>
            <person name="Vuong H."/>
            <person name="Weaver B."/>
            <person name="Ciecko A."/>
            <person name="Tallon L."/>
            <person name="Jackson J."/>
            <person name="Pai G."/>
            <person name="Aken S.V."/>
            <person name="Utterback T."/>
            <person name="Reidmuller S."/>
            <person name="Feldblyum T."/>
            <person name="Hsiao J."/>
            <person name="Zismann V."/>
            <person name="Iobst S."/>
            <person name="de Vazeille A.R."/>
            <person name="Buell C.R."/>
            <person name="Ying K."/>
            <person name="Li Y."/>
            <person name="Lu T."/>
            <person name="Huang Y."/>
            <person name="Zhao Q."/>
            <person name="Feng Q."/>
            <person name="Zhang L."/>
            <person name="Zhu J."/>
            <person name="Weng Q."/>
            <person name="Mu J."/>
            <person name="Lu Y."/>
            <person name="Fan D."/>
            <person name="Liu Y."/>
            <person name="Guan J."/>
            <person name="Zhang Y."/>
            <person name="Yu S."/>
            <person name="Liu X."/>
            <person name="Zhang Y."/>
            <person name="Hong G."/>
            <person name="Han B."/>
            <person name="Choisne N."/>
            <person name="Demange N."/>
            <person name="Orjeda G."/>
            <person name="Samain S."/>
            <person name="Cattolico L."/>
            <person name="Pelletier E."/>
            <person name="Couloux A."/>
            <person name="Segurens B."/>
            <person name="Wincker P."/>
            <person name="D'Hont A."/>
            <person name="Scarpelli C."/>
            <person name="Weissenbach J."/>
            <person name="Salanoubat M."/>
            <person name="Quetier F."/>
            <person name="Yu Y."/>
            <person name="Kim H.R."/>
            <person name="Rambo T."/>
            <person name="Currie J."/>
            <person name="Collura K."/>
            <person name="Luo M."/>
            <person name="Yang T."/>
            <person name="Ammiraju J.S.S."/>
            <person name="Engler F."/>
            <person name="Soderlund C."/>
            <person name="Wing R.A."/>
            <person name="Palmer L.E."/>
            <person name="de la Bastide M."/>
            <person name="Spiegel L."/>
            <person name="Nascimento L."/>
            <person name="Zutavern T."/>
            <person name="O'Shaughnessy A."/>
            <person name="Dike S."/>
            <person name="Dedhia N."/>
            <person name="Preston R."/>
            <person name="Balija V."/>
            <person name="McCombie W.R."/>
            <person name="Chow T."/>
            <person name="Chen H."/>
            <person name="Chung M."/>
            <person name="Chen C."/>
            <person name="Shaw J."/>
            <person name="Wu H."/>
            <person name="Hsiao K."/>
            <person name="Chao Y."/>
            <person name="Chu M."/>
            <person name="Cheng C."/>
            <person name="Hour A."/>
            <person name="Lee P."/>
            <person name="Lin S."/>
            <person name="Lin Y."/>
            <person name="Liou J."/>
            <person name="Liu S."/>
            <person name="Hsing Y."/>
            <person name="Raghuvanshi S."/>
            <person name="Mohanty A."/>
            <person name="Bharti A.K."/>
            <person name="Gaur A."/>
            <person name="Gupta V."/>
            <person name="Kumar D."/>
            <person name="Ravi V."/>
            <person name="Vij S."/>
            <person name="Kapur A."/>
            <person name="Khurana P."/>
            <person name="Khurana P."/>
            <person name="Khurana J.P."/>
            <person name="Tyagi A.K."/>
            <person name="Gaikwad K."/>
            <person name="Singh A."/>
            <person name="Dalal V."/>
            <person name="Srivastava S."/>
            <person name="Dixit A."/>
            <person name="Pal A.K."/>
            <person name="Ghazi I.A."/>
            <person name="Yadav M."/>
            <person name="Pandit A."/>
            <person name="Bhargava A."/>
            <person name="Sureshbabu K."/>
            <person name="Batra K."/>
            <person name="Sharma T.R."/>
            <person name="Mohapatra T."/>
            <person name="Singh N.K."/>
            <person name="Messing J."/>
            <person name="Nelson A.B."/>
            <person name="Fuks G."/>
            <person name="Kavchok S."/>
            <person name="Keizer G."/>
            <person name="Linton E."/>
            <person name="Llaca V."/>
            <person name="Song R."/>
            <person name="Tanyolac B."/>
            <person name="Young S."/>
            <person name="Ho-Il K."/>
            <person name="Hahn J.H."/>
            <person name="Sangsakoo G."/>
            <person name="Vanavichit A."/>
            <person name="de Mattos Luiz.A.T."/>
            <person name="Zimmer P.D."/>
            <person name="Malone G."/>
            <person name="Dellagostin O."/>
            <person name="de Oliveira A.C."/>
            <person name="Bevan M."/>
            <person name="Bancroft I."/>
            <person name="Minx P."/>
            <person name="Cordum H."/>
            <person name="Wilson R."/>
            <person name="Cheng Z."/>
            <person name="Jin W."/>
            <person name="Jiang J."/>
            <person name="Leong S.A."/>
            <person name="Iwama H."/>
            <person name="Gojobori T."/>
            <person name="Itoh T."/>
            <person name="Niimura Y."/>
            <person name="Fujii Y."/>
            <person name="Habara T."/>
            <person name="Sakai H."/>
            <person name="Sato Y."/>
            <person name="Wilson G."/>
            <person name="Kumar K."/>
            <person name="McCouch S."/>
            <person name="Juretic N."/>
            <person name="Hoen D."/>
            <person name="Wright S."/>
            <person name="Bruskiewich R."/>
            <person name="Bureau T."/>
            <person name="Miyao A."/>
            <person name="Hirochika H."/>
            <person name="Nishikawa T."/>
            <person name="Kadowaki K."/>
            <person name="Sugiura M."/>
            <person name="Burr B."/>
            <person name="Sasaki T."/>
        </authorList>
    </citation>
    <scope>NUCLEOTIDE SEQUENCE [LARGE SCALE GENOMIC DNA]</scope>
    <source>
        <strain evidence="2">cv. Nipponbare</strain>
    </source>
</reference>
<proteinExistence type="predicted"/>